<name>A0A897N3K3_9EURY</name>
<dbReference type="Proteomes" id="UP000663525">
    <property type="component" value="Chromosome"/>
</dbReference>
<reference evidence="1" key="1">
    <citation type="submission" date="2020-11" db="EMBL/GenBank/DDBJ databases">
        <title>Carbohydrate-dependent, anaerobic sulfur respiration: A novel catabolism in halophilic archaea.</title>
        <authorList>
            <person name="Sorokin D.Y."/>
            <person name="Messina E."/>
            <person name="Smedile F."/>
            <person name="La Cono V."/>
            <person name="Hallsworth J.E."/>
            <person name="Yakimov M.M."/>
        </authorList>
    </citation>
    <scope>NUCLEOTIDE SEQUENCE</scope>
    <source>
        <strain evidence="1">HSR12-1</strain>
    </source>
</reference>
<organism evidence="1 2">
    <name type="scientific">Halapricum desulfuricans</name>
    <dbReference type="NCBI Taxonomy" id="2841257"/>
    <lineage>
        <taxon>Archaea</taxon>
        <taxon>Methanobacteriati</taxon>
        <taxon>Methanobacteriota</taxon>
        <taxon>Stenosarchaea group</taxon>
        <taxon>Halobacteria</taxon>
        <taxon>Halobacteriales</taxon>
        <taxon>Haloarculaceae</taxon>
        <taxon>Halapricum</taxon>
    </lineage>
</organism>
<evidence type="ECO:0000313" key="1">
    <source>
        <dbReference type="EMBL" id="QSG04886.1"/>
    </source>
</evidence>
<evidence type="ECO:0000313" key="2">
    <source>
        <dbReference type="Proteomes" id="UP000663525"/>
    </source>
</evidence>
<proteinExistence type="predicted"/>
<gene>
    <name evidence="1" type="ORF">HSR121_0531</name>
</gene>
<sequence>MPGHAVGLVASGRVLRLAIGVVRHVRPSWLQALLALDGPVYSSEE</sequence>
<dbReference type="EMBL" id="CP064787">
    <property type="protein sequence ID" value="QSG04886.1"/>
    <property type="molecule type" value="Genomic_DNA"/>
</dbReference>
<dbReference type="AlphaFoldDB" id="A0A897N3K3"/>
<accession>A0A897N3K3</accession>
<protein>
    <submittedName>
        <fullName evidence="1">Uncharacterized protein</fullName>
    </submittedName>
</protein>